<evidence type="ECO:0000313" key="8">
    <source>
        <dbReference type="RefSeq" id="XP_065663075.1"/>
    </source>
</evidence>
<dbReference type="Proteomes" id="UP001652625">
    <property type="component" value="Chromosome 10"/>
</dbReference>
<protein>
    <submittedName>
        <fullName evidence="8">Uncharacterized protein LOC136085697</fullName>
    </submittedName>
</protein>
<dbReference type="SUPFAM" id="SSF53098">
    <property type="entry name" value="Ribonuclease H-like"/>
    <property type="match status" value="1"/>
</dbReference>
<evidence type="ECO:0000256" key="3">
    <source>
        <dbReference type="ARBA" id="ARBA00022771"/>
    </source>
</evidence>
<dbReference type="InterPro" id="IPR007021">
    <property type="entry name" value="DUF659"/>
</dbReference>
<dbReference type="GeneID" id="136085697"/>
<keyword evidence="7" id="KW-1185">Reference proteome</keyword>
<proteinExistence type="predicted"/>
<name>A0ABM4CMM4_HYDVU</name>
<evidence type="ECO:0000256" key="1">
    <source>
        <dbReference type="ARBA" id="ARBA00004123"/>
    </source>
</evidence>
<evidence type="ECO:0000256" key="4">
    <source>
        <dbReference type="ARBA" id="ARBA00022833"/>
    </source>
</evidence>
<comment type="subcellular location">
    <subcellularLocation>
        <location evidence="1">Nucleus</location>
    </subcellularLocation>
</comment>
<dbReference type="RefSeq" id="XP_065663075.1">
    <property type="nucleotide sequence ID" value="XM_065807003.1"/>
</dbReference>
<dbReference type="InterPro" id="IPR012337">
    <property type="entry name" value="RNaseH-like_sf"/>
</dbReference>
<accession>A0ABM4CMM4</accession>
<evidence type="ECO:0000259" key="6">
    <source>
        <dbReference type="Pfam" id="PF04937"/>
    </source>
</evidence>
<evidence type="ECO:0000256" key="5">
    <source>
        <dbReference type="ARBA" id="ARBA00023242"/>
    </source>
</evidence>
<dbReference type="InterPro" id="IPR052035">
    <property type="entry name" value="ZnF_BED_domain_contain"/>
</dbReference>
<evidence type="ECO:0000313" key="7">
    <source>
        <dbReference type="Proteomes" id="UP001652625"/>
    </source>
</evidence>
<keyword evidence="3" id="KW-0863">Zinc-finger</keyword>
<sequence length="449" mass="51279">MSQKTGRKCDMIWLKYTRVTVPERKGCRAVCNACRKEMEGQIQRMHEHIKKCKQSQPHEIMDSIEDQQLLEGNSPSTSQQQMKRFQPNSTSADKYLKIDKFFTRTSLKEKDLFDLQLGRYINLPSTIYSTNSSFRTVEHKEFKKFINMLHPGYTLPNKTQIGGEILDRVYTEEIEKCNVLNGKIVAMSLDGWSNVHNEPIVCISVITDKINILVETINTSGHSHTGEYLTQLAKEAINSLRRKFGCTVKSFVTDNAANMKSMRQELSSEKDIITYGCAAHMLNLLANDLNIENVSKHVTQIIKYVRNNHQAGAIYKLSGGTKLPLPTETRWNSVCDSLEKYVNNWSIIFTMFEKNKELDPMIGKKVSDIQIKRNAEDLLKILKPIAVALDTLQSDQAKISDSVEIFKDLMNSLSFLSNEKKKKIESRYHQTVSDAHLLANSFTGKHTRS</sequence>
<feature type="domain" description="DUF659" evidence="6">
    <location>
        <begin position="181"/>
        <end position="302"/>
    </location>
</feature>
<keyword evidence="2" id="KW-0479">Metal-binding</keyword>
<dbReference type="PANTHER" id="PTHR46481">
    <property type="entry name" value="ZINC FINGER BED DOMAIN-CONTAINING PROTEIN 4"/>
    <property type="match status" value="1"/>
</dbReference>
<keyword evidence="5" id="KW-0539">Nucleus</keyword>
<organism evidence="7 8">
    <name type="scientific">Hydra vulgaris</name>
    <name type="common">Hydra</name>
    <name type="synonym">Hydra attenuata</name>
    <dbReference type="NCBI Taxonomy" id="6087"/>
    <lineage>
        <taxon>Eukaryota</taxon>
        <taxon>Metazoa</taxon>
        <taxon>Cnidaria</taxon>
        <taxon>Hydrozoa</taxon>
        <taxon>Hydroidolina</taxon>
        <taxon>Anthoathecata</taxon>
        <taxon>Aplanulata</taxon>
        <taxon>Hydridae</taxon>
        <taxon>Hydra</taxon>
    </lineage>
</organism>
<dbReference type="PANTHER" id="PTHR46481:SF10">
    <property type="entry name" value="ZINC FINGER BED DOMAIN-CONTAINING PROTEIN 39"/>
    <property type="match status" value="1"/>
</dbReference>
<evidence type="ECO:0000256" key="2">
    <source>
        <dbReference type="ARBA" id="ARBA00022723"/>
    </source>
</evidence>
<dbReference type="Pfam" id="PF04937">
    <property type="entry name" value="DUF659"/>
    <property type="match status" value="1"/>
</dbReference>
<keyword evidence="4" id="KW-0862">Zinc</keyword>
<gene>
    <name evidence="8" type="primary">LOC136085697</name>
</gene>
<reference evidence="8" key="1">
    <citation type="submission" date="2025-08" db="UniProtKB">
        <authorList>
            <consortium name="RefSeq"/>
        </authorList>
    </citation>
    <scope>IDENTIFICATION</scope>
</reference>